<dbReference type="GO" id="GO:0019264">
    <property type="term" value="P:glycine biosynthetic process from serine"/>
    <property type="evidence" value="ECO:0007669"/>
    <property type="project" value="UniProtKB-UniRule"/>
</dbReference>
<sequence length="460" mass="50255">MFKDISLHAIDPEIAIAIDAEGERQEDHIELIASENYCSPAVMMAQGSNLTNKYAEGYPNKRYYGGCEHVDMIEQIAIDRAKELFGADYANVQPHSGSNANAAVYLALLEAGDTVLGMSLAHGGHLTHGASVSFSGKTYNAVHYGITDDGLIDYDEVARLAREHKPKMIIAGFSAYSQVIDWQKFREIADEVGAYLMVDMAHVAGLVAAGVYPNPVQIADVTTTTTHKTLRGPRSGLILARANEEIEKKLNSAVFPGTQGGPLMHAIAAKAVCFKEAMSDEYKEYQQQVVKNAKAMADTIIARGYDVVSGGTENHLMLISLIKQGITGKEADKWLGDAHITVNKNSVPNDPKSPFVTSGIRLGTPAVTTRGFKEAECVELAGWVCDILDAKGNEKVIGEVRTKVSEVCQRLPVYQKSKTKELFSKISDMIDEQADSEFVHTAKDKFNEFYEKAMAKINQK</sequence>
<dbReference type="InterPro" id="IPR015422">
    <property type="entry name" value="PyrdxlP-dep_Trfase_small"/>
</dbReference>
<comment type="catalytic activity">
    <reaction evidence="1 11">
        <text>(6R)-5,10-methylene-5,6,7,8-tetrahydrofolate + glycine + H2O = (6S)-5,6,7,8-tetrahydrofolate + L-serine</text>
        <dbReference type="Rhea" id="RHEA:15481"/>
        <dbReference type="ChEBI" id="CHEBI:15377"/>
        <dbReference type="ChEBI" id="CHEBI:15636"/>
        <dbReference type="ChEBI" id="CHEBI:33384"/>
        <dbReference type="ChEBI" id="CHEBI:57305"/>
        <dbReference type="ChEBI" id="CHEBI:57453"/>
        <dbReference type="EC" id="2.1.2.1"/>
    </reaction>
</comment>
<dbReference type="PANTHER" id="PTHR11680:SF50">
    <property type="entry name" value="SERINE HYDROXYMETHYLTRANSFERASE"/>
    <property type="match status" value="1"/>
</dbReference>
<evidence type="ECO:0000256" key="4">
    <source>
        <dbReference type="ARBA" id="ARBA00006376"/>
    </source>
</evidence>
<dbReference type="GO" id="GO:0005829">
    <property type="term" value="C:cytosol"/>
    <property type="evidence" value="ECO:0007669"/>
    <property type="project" value="TreeGrafter"/>
</dbReference>
<evidence type="ECO:0000259" key="13">
    <source>
        <dbReference type="Pfam" id="PF00464"/>
    </source>
</evidence>
<comment type="function">
    <text evidence="11">Catalyzes the reversible interconversion of serine and glycine with tetrahydrofolate (THF) serving as the one-carbon carrier. This reaction serves as the major source of one-carbon groups required for the biosynthesis of purines, thymidylate, methionine, and other important biomolecules. Also exhibits THF-independent aldolase activity toward beta-hydroxyamino acids, producing glycine and aldehydes, via a retro-aldol mechanism.</text>
</comment>
<feature type="binding site" evidence="11">
    <location>
        <begin position="124"/>
        <end position="126"/>
    </location>
    <ligand>
        <name>(6S)-5,6,7,8-tetrahydrofolate</name>
        <dbReference type="ChEBI" id="CHEBI:57453"/>
    </ligand>
</feature>
<dbReference type="InterPro" id="IPR019798">
    <property type="entry name" value="Ser_HO-MeTrfase_PLP_BS"/>
</dbReference>
<dbReference type="Proteomes" id="UP001163283">
    <property type="component" value="Chromosome"/>
</dbReference>
<evidence type="ECO:0000256" key="5">
    <source>
        <dbReference type="ARBA" id="ARBA00011738"/>
    </source>
</evidence>
<feature type="binding site" evidence="11">
    <location>
        <position position="120"/>
    </location>
    <ligand>
        <name>(6S)-5,6,7,8-tetrahydrofolate</name>
        <dbReference type="ChEBI" id="CHEBI:57453"/>
    </ligand>
</feature>
<dbReference type="Pfam" id="PF00464">
    <property type="entry name" value="SHMT"/>
    <property type="match status" value="1"/>
</dbReference>
<keyword evidence="7 11" id="KW-0554">One-carbon metabolism</keyword>
<dbReference type="KEGG" id="mboi:DQF64_05865"/>
<dbReference type="InterPro" id="IPR015421">
    <property type="entry name" value="PyrdxlP-dep_Trfase_major"/>
</dbReference>
<comment type="pathway">
    <text evidence="11">One-carbon metabolism; tetrahydrofolate interconversion.</text>
</comment>
<keyword evidence="8 11" id="KW-0028">Amino-acid biosynthesis</keyword>
<evidence type="ECO:0000256" key="10">
    <source>
        <dbReference type="ARBA" id="ARBA00022898"/>
    </source>
</evidence>
<dbReference type="PROSITE" id="PS00096">
    <property type="entry name" value="SHMT"/>
    <property type="match status" value="1"/>
</dbReference>
<feature type="site" description="Plays an important role in substrate specificity" evidence="11">
    <location>
        <position position="227"/>
    </location>
</feature>
<dbReference type="InterPro" id="IPR015424">
    <property type="entry name" value="PyrdxlP-dep_Trfase"/>
</dbReference>
<dbReference type="FunFam" id="3.90.1150.10:FF:000003">
    <property type="entry name" value="Serine hydroxymethyltransferase"/>
    <property type="match status" value="1"/>
</dbReference>
<keyword evidence="6 11" id="KW-0963">Cytoplasm</keyword>
<dbReference type="FunFam" id="3.40.640.10:FF:000001">
    <property type="entry name" value="Serine hydroxymethyltransferase"/>
    <property type="match status" value="1"/>
</dbReference>
<reference evidence="15 16" key="1">
    <citation type="journal article" date="2022" name="BMC Microbiol.">
        <title>Whole genome sequencing of Moraxella bovis strains from North America reveals two genotypes with different genetic determinants.</title>
        <authorList>
            <person name="Wynn E.L."/>
            <person name="Hille M.M."/>
            <person name="Loy J.D."/>
            <person name="Schuller G."/>
            <person name="Kuhn K.L."/>
            <person name="Dickey A.M."/>
            <person name="Bono J.L."/>
            <person name="Clawson M.L."/>
        </authorList>
    </citation>
    <scope>NUCLEOTIDE SEQUENCE [LARGE SCALE GENOMIC DNA]</scope>
    <source>
        <strain evidence="14">SAM102599</strain>
        <strain evidence="15 16">SAM57978</strain>
    </source>
</reference>
<dbReference type="EMBL" id="CP087781">
    <property type="protein sequence ID" value="UZA52703.1"/>
    <property type="molecule type" value="Genomic_DNA"/>
</dbReference>
<dbReference type="Gene3D" id="3.40.640.10">
    <property type="entry name" value="Type I PLP-dependent aspartate aminotransferase-like (Major domain)"/>
    <property type="match status" value="1"/>
</dbReference>
<evidence type="ECO:0000256" key="1">
    <source>
        <dbReference type="ARBA" id="ARBA00001528"/>
    </source>
</evidence>
<dbReference type="Gene3D" id="3.90.1150.10">
    <property type="entry name" value="Aspartate Aminotransferase, domain 1"/>
    <property type="match status" value="1"/>
</dbReference>
<dbReference type="HAMAP" id="MF_00051">
    <property type="entry name" value="SHMT"/>
    <property type="match status" value="1"/>
</dbReference>
<dbReference type="SUPFAM" id="SSF53383">
    <property type="entry name" value="PLP-dependent transferases"/>
    <property type="match status" value="1"/>
</dbReference>
<feature type="modified residue" description="N6-(pyridoxal phosphate)lysine" evidence="11 12">
    <location>
        <position position="228"/>
    </location>
</feature>
<evidence type="ECO:0000313" key="15">
    <source>
        <dbReference type="EMBL" id="UZA52703.1"/>
    </source>
</evidence>
<evidence type="ECO:0000313" key="17">
    <source>
        <dbReference type="Proteomes" id="UP001163632"/>
    </source>
</evidence>
<dbReference type="EC" id="2.1.2.1" evidence="11"/>
<comment type="cofactor">
    <cofactor evidence="2 11 12">
        <name>pyridoxal 5'-phosphate</name>
        <dbReference type="ChEBI" id="CHEBI:597326"/>
    </cofactor>
</comment>
<feature type="binding site" evidence="11">
    <location>
        <position position="244"/>
    </location>
    <ligand>
        <name>(6S)-5,6,7,8-tetrahydrofolate</name>
        <dbReference type="ChEBI" id="CHEBI:57453"/>
    </ligand>
</feature>
<dbReference type="AlphaFoldDB" id="A0AAQ2Q4Y4"/>
<evidence type="ECO:0000256" key="3">
    <source>
        <dbReference type="ARBA" id="ARBA00004496"/>
    </source>
</evidence>
<dbReference type="EMBL" id="CP087830">
    <property type="protein sequence ID" value="UZA04249.1"/>
    <property type="molecule type" value="Genomic_DNA"/>
</dbReference>
<keyword evidence="17" id="KW-1185">Reference proteome</keyword>
<dbReference type="NCBIfam" id="NF000586">
    <property type="entry name" value="PRK00011.1"/>
    <property type="match status" value="1"/>
</dbReference>
<gene>
    <name evidence="11" type="primary">glyA</name>
    <name evidence="14" type="ORF">LP092_05785</name>
    <name evidence="15" type="ORF">LP129_06100</name>
</gene>
<evidence type="ECO:0000313" key="16">
    <source>
        <dbReference type="Proteomes" id="UP001163283"/>
    </source>
</evidence>
<comment type="subcellular location">
    <subcellularLocation>
        <location evidence="3 11">Cytoplasm</location>
    </subcellularLocation>
</comment>
<dbReference type="GO" id="GO:0004372">
    <property type="term" value="F:glycine hydroxymethyltransferase activity"/>
    <property type="evidence" value="ECO:0007669"/>
    <property type="project" value="UniProtKB-UniRule"/>
</dbReference>
<dbReference type="GO" id="GO:0035999">
    <property type="term" value="P:tetrahydrofolate interconversion"/>
    <property type="evidence" value="ECO:0007669"/>
    <property type="project" value="UniProtKB-UniRule"/>
</dbReference>
<dbReference type="InterPro" id="IPR039429">
    <property type="entry name" value="SHMT-like_dom"/>
</dbReference>
<evidence type="ECO:0000313" key="14">
    <source>
        <dbReference type="EMBL" id="UZA04249.1"/>
    </source>
</evidence>
<dbReference type="InterPro" id="IPR049943">
    <property type="entry name" value="Ser_HO-MeTrfase-like"/>
</dbReference>
<evidence type="ECO:0000256" key="7">
    <source>
        <dbReference type="ARBA" id="ARBA00022563"/>
    </source>
</evidence>
<dbReference type="GeneID" id="77188900"/>
<dbReference type="InterPro" id="IPR001085">
    <property type="entry name" value="Ser_HO-MeTrfase"/>
</dbReference>
<accession>A0AAQ2Q4Y4</accession>
<feature type="binding site" evidence="11">
    <location>
        <begin position="353"/>
        <end position="355"/>
    </location>
    <ligand>
        <name>(6S)-5,6,7,8-tetrahydrofolate</name>
        <dbReference type="ChEBI" id="CHEBI:57453"/>
    </ligand>
</feature>
<evidence type="ECO:0000256" key="6">
    <source>
        <dbReference type="ARBA" id="ARBA00022490"/>
    </source>
</evidence>
<dbReference type="CDD" id="cd00378">
    <property type="entry name" value="SHMT"/>
    <property type="match status" value="1"/>
</dbReference>
<protein>
    <recommendedName>
        <fullName evidence="11">Serine hydroxymethyltransferase</fullName>
        <shortName evidence="11">SHMT</shortName>
        <shortName evidence="11">Serine methylase</shortName>
        <ecNumber evidence="11">2.1.2.1</ecNumber>
    </recommendedName>
</protein>
<evidence type="ECO:0000256" key="12">
    <source>
        <dbReference type="PIRSR" id="PIRSR000412-50"/>
    </source>
</evidence>
<proteinExistence type="inferred from homology"/>
<dbReference type="PANTHER" id="PTHR11680">
    <property type="entry name" value="SERINE HYDROXYMETHYLTRANSFERASE"/>
    <property type="match status" value="1"/>
</dbReference>
<evidence type="ECO:0000256" key="8">
    <source>
        <dbReference type="ARBA" id="ARBA00022605"/>
    </source>
</evidence>
<dbReference type="RefSeq" id="WP_078273514.1">
    <property type="nucleotide sequence ID" value="NZ_CP030241.1"/>
</dbReference>
<keyword evidence="9 11" id="KW-0808">Transferase</keyword>
<dbReference type="PIRSF" id="PIRSF000412">
    <property type="entry name" value="SHMT"/>
    <property type="match status" value="1"/>
</dbReference>
<evidence type="ECO:0000256" key="9">
    <source>
        <dbReference type="ARBA" id="ARBA00022679"/>
    </source>
</evidence>
<keyword evidence="10 11" id="KW-0663">Pyridoxal phosphate</keyword>
<evidence type="ECO:0000256" key="2">
    <source>
        <dbReference type="ARBA" id="ARBA00001933"/>
    </source>
</evidence>
<dbReference type="GO" id="GO:0030170">
    <property type="term" value="F:pyridoxal phosphate binding"/>
    <property type="evidence" value="ECO:0007669"/>
    <property type="project" value="UniProtKB-UniRule"/>
</dbReference>
<feature type="domain" description="Serine hydroxymethyltransferase-like" evidence="13">
    <location>
        <begin position="8"/>
        <end position="384"/>
    </location>
</feature>
<name>A0AAQ2Q4Y4_MORBO</name>
<dbReference type="Proteomes" id="UP001163632">
    <property type="component" value="Chromosome"/>
</dbReference>
<comment type="pathway">
    <text evidence="11">Amino-acid biosynthesis; glycine biosynthesis; glycine from L-serine: step 1/1.</text>
</comment>
<comment type="similarity">
    <text evidence="4 11">Belongs to the SHMT family.</text>
</comment>
<comment type="subunit">
    <text evidence="5 11">Homodimer.</text>
</comment>
<organism evidence="15 16">
    <name type="scientific">Moraxella bovis</name>
    <dbReference type="NCBI Taxonomy" id="476"/>
    <lineage>
        <taxon>Bacteria</taxon>
        <taxon>Pseudomonadati</taxon>
        <taxon>Pseudomonadota</taxon>
        <taxon>Gammaproteobacteria</taxon>
        <taxon>Moraxellales</taxon>
        <taxon>Moraxellaceae</taxon>
        <taxon>Moraxella</taxon>
    </lineage>
</organism>
<evidence type="ECO:0000256" key="11">
    <source>
        <dbReference type="HAMAP-Rule" id="MF_00051"/>
    </source>
</evidence>